<dbReference type="InterPro" id="IPR012910">
    <property type="entry name" value="Plug_dom"/>
</dbReference>
<accession>A0ABU8I5V8</accession>
<dbReference type="RefSeq" id="WP_336557463.1">
    <property type="nucleotide sequence ID" value="NZ_JAYLLN010000012.1"/>
</dbReference>
<organism evidence="8 9">
    <name type="scientific">Sphingobacterium tenebrionis</name>
    <dbReference type="NCBI Taxonomy" id="3111775"/>
    <lineage>
        <taxon>Bacteria</taxon>
        <taxon>Pseudomonadati</taxon>
        <taxon>Bacteroidota</taxon>
        <taxon>Sphingobacteriia</taxon>
        <taxon>Sphingobacteriales</taxon>
        <taxon>Sphingobacteriaceae</taxon>
        <taxon>Sphingobacterium</taxon>
    </lineage>
</organism>
<dbReference type="PANTHER" id="PTHR40980">
    <property type="entry name" value="PLUG DOMAIN-CONTAINING PROTEIN"/>
    <property type="match status" value="1"/>
</dbReference>
<dbReference type="InterPro" id="IPR036942">
    <property type="entry name" value="Beta-barrel_TonB_sf"/>
</dbReference>
<evidence type="ECO:0000256" key="3">
    <source>
        <dbReference type="ARBA" id="ARBA00023237"/>
    </source>
</evidence>
<dbReference type="Pfam" id="PF13620">
    <property type="entry name" value="CarboxypepD_reg"/>
    <property type="match status" value="1"/>
</dbReference>
<evidence type="ECO:0000259" key="6">
    <source>
        <dbReference type="Pfam" id="PF00593"/>
    </source>
</evidence>
<evidence type="ECO:0000313" key="9">
    <source>
        <dbReference type="Proteomes" id="UP001363035"/>
    </source>
</evidence>
<name>A0ABU8I5V8_9SPHI</name>
<protein>
    <submittedName>
        <fullName evidence="8">TonB-dependent receptor</fullName>
    </submittedName>
</protein>
<dbReference type="EMBL" id="JAYLLN010000012">
    <property type="protein sequence ID" value="MEI5984570.1"/>
    <property type="molecule type" value="Genomic_DNA"/>
</dbReference>
<evidence type="ECO:0000313" key="8">
    <source>
        <dbReference type="EMBL" id="MEI5984570.1"/>
    </source>
</evidence>
<dbReference type="InterPro" id="IPR037066">
    <property type="entry name" value="Plug_dom_sf"/>
</dbReference>
<evidence type="ECO:0000259" key="7">
    <source>
        <dbReference type="Pfam" id="PF07715"/>
    </source>
</evidence>
<comment type="subcellular location">
    <subcellularLocation>
        <location evidence="1 4">Cell outer membrane</location>
    </subcellularLocation>
</comment>
<evidence type="ECO:0000256" key="5">
    <source>
        <dbReference type="SAM" id="SignalP"/>
    </source>
</evidence>
<dbReference type="InterPro" id="IPR000531">
    <property type="entry name" value="Beta-barrel_TonB"/>
</dbReference>
<evidence type="ECO:0000256" key="1">
    <source>
        <dbReference type="ARBA" id="ARBA00004442"/>
    </source>
</evidence>
<feature type="chain" id="PRO_5047456750" evidence="5">
    <location>
        <begin position="24"/>
        <end position="942"/>
    </location>
</feature>
<keyword evidence="2 4" id="KW-0472">Membrane</keyword>
<keyword evidence="3" id="KW-0998">Cell outer membrane</keyword>
<dbReference type="Gene3D" id="2.60.40.1120">
    <property type="entry name" value="Carboxypeptidase-like, regulatory domain"/>
    <property type="match status" value="1"/>
</dbReference>
<keyword evidence="4" id="KW-0798">TonB box</keyword>
<dbReference type="SUPFAM" id="SSF56935">
    <property type="entry name" value="Porins"/>
    <property type="match status" value="1"/>
</dbReference>
<keyword evidence="8" id="KW-0675">Receptor</keyword>
<keyword evidence="5" id="KW-0732">Signal</keyword>
<dbReference type="Gene3D" id="2.40.170.20">
    <property type="entry name" value="TonB-dependent receptor, beta-barrel domain"/>
    <property type="match status" value="1"/>
</dbReference>
<gene>
    <name evidence="8" type="ORF">VJ786_06635</name>
</gene>
<keyword evidence="9" id="KW-1185">Reference proteome</keyword>
<feature type="signal peptide" evidence="5">
    <location>
        <begin position="1"/>
        <end position="23"/>
    </location>
</feature>
<reference evidence="8 9" key="1">
    <citation type="submission" date="2024-01" db="EMBL/GenBank/DDBJ databases">
        <title>Sphingobacterium tenebrionis sp. nov., a novel endophyte isolated from tenebrio molitor intestines.</title>
        <authorList>
            <person name="Zhang C."/>
        </authorList>
    </citation>
    <scope>NUCLEOTIDE SEQUENCE [LARGE SCALE GENOMIC DNA]</scope>
    <source>
        <strain evidence="8 9">PU5-4</strain>
    </source>
</reference>
<dbReference type="InterPro" id="IPR008969">
    <property type="entry name" value="CarboxyPept-like_regulatory"/>
</dbReference>
<feature type="domain" description="TonB-dependent receptor plug" evidence="7">
    <location>
        <begin position="140"/>
        <end position="231"/>
    </location>
</feature>
<dbReference type="Pfam" id="PF07715">
    <property type="entry name" value="Plug"/>
    <property type="match status" value="1"/>
</dbReference>
<comment type="caution">
    <text evidence="8">The sequence shown here is derived from an EMBL/GenBank/DDBJ whole genome shotgun (WGS) entry which is preliminary data.</text>
</comment>
<comment type="similarity">
    <text evidence="4">Belongs to the TonB-dependent receptor family.</text>
</comment>
<dbReference type="SUPFAM" id="SSF49464">
    <property type="entry name" value="Carboxypeptidase regulatory domain-like"/>
    <property type="match status" value="1"/>
</dbReference>
<proteinExistence type="inferred from homology"/>
<evidence type="ECO:0000256" key="2">
    <source>
        <dbReference type="ARBA" id="ARBA00023136"/>
    </source>
</evidence>
<dbReference type="Pfam" id="PF00593">
    <property type="entry name" value="TonB_dep_Rec_b-barrel"/>
    <property type="match status" value="1"/>
</dbReference>
<dbReference type="Gene3D" id="2.170.130.10">
    <property type="entry name" value="TonB-dependent receptor, plug domain"/>
    <property type="match status" value="1"/>
</dbReference>
<dbReference type="Proteomes" id="UP001363035">
    <property type="component" value="Unassembled WGS sequence"/>
</dbReference>
<feature type="domain" description="TonB-dependent receptor-like beta-barrel" evidence="6">
    <location>
        <begin position="448"/>
        <end position="905"/>
    </location>
</feature>
<evidence type="ECO:0000256" key="4">
    <source>
        <dbReference type="RuleBase" id="RU003357"/>
    </source>
</evidence>
<dbReference type="PANTHER" id="PTHR40980:SF5">
    <property type="entry name" value="TONB-DEPENDENT RECEPTOR"/>
    <property type="match status" value="1"/>
</dbReference>
<sequence length="942" mass="104419">MFKVTKLTFLISFFIFIAAAAHAQSGKVSGTIRDDAGNAPLANATISVPNLSSTNSDFEGDYTLELPAGNHTLTVKYLGYAPKEIKDVVVKQGQVVQVDVTLSGESNAISEVVVTVSARKNTEASVLNMQKNAGVLMDGLSSQSIKRSGSSDIAAAVKAVPGVSVQDGKYVFVRGLGDRYSKSILNGVDIPGLDPDKNTVQMDIFPTNILENVIVYKSASAELPADFTGGVVDIVTKDFPSQKQMGVSFSLGVNPDMSFNDNYLNYKGGKTDFLGFDDGNRKLHVNPKEDLPRPTSADNSGIEAITKTFNPLMAPKTSTSLPNFSLGYYFGNQYQVGENKLGLIASIDYRNSTEFYQNFRNGIYQKPQERTEFEILPDRTQFGNLGSNNVLLSGLLGLTYKTEKSKYSLNLLSITNGQSSAAVFDQETRISNVINTQKQNLEYTQRNVTNLLLSGKHSNEDASFLTEWKVSPTISHVNDKDIRSTTFVKNSDGSMSINTDAGLPNRIWRNLKEVNLVNKVDFIKKHQLFDNAAQLKFGGLYSFKKRDYSIPTYQIMNLNVNTRDLNGDPNQILTPENIWTVESNSGYYFSGRSQPQNQFDATQHTLAAYLSSEFKPMEKLRAIVGLRGEKYLTLFNGTNSMASEVYDNKKTIDKLDLFPSVNLIYGVQENQNLRVSYSRTTARPSFKELSVVQIPDLLTGVMFLGNINLVPTYINNLDLRYEMFGNAAQMFAVSAFYKKFKDPIELVAYSFESPENFTPRNAPSAEVYGLEFEARKNFGFISEDLTGLSLNANVSIIKSKIDMSKVEGGEYQSRQQFAREGETIEDSRVLQGQSPYLINAGLNYNSTTLGLETGIFYNVQGKTLEVVGFGKNSDVYVQPFHSLNFNLSKKLGQAQRNVLRVSAENILGAEKKSIYESYGSADKEFLFRAPGRTFTVGYSYNF</sequence>